<evidence type="ECO:0000313" key="2">
    <source>
        <dbReference type="EMBL" id="WDZ87203.1"/>
    </source>
</evidence>
<reference evidence="2 3" key="1">
    <citation type="submission" date="2023-02" db="EMBL/GenBank/DDBJ databases">
        <authorList>
            <person name="Mo P."/>
        </authorList>
    </citation>
    <scope>NUCLEOTIDE SEQUENCE [LARGE SCALE GENOMIC DNA]</scope>
    <source>
        <strain evidence="2 3">HUAS 3</strain>
    </source>
</reference>
<proteinExistence type="predicted"/>
<gene>
    <name evidence="2" type="ORF">PVK37_12745</name>
</gene>
<dbReference type="RefSeq" id="WP_275034120.1">
    <property type="nucleotide sequence ID" value="NZ_CP118615.1"/>
</dbReference>
<sequence length="146" mass="15900">MDQATALERDDALTIGLEAAVQLHMLTLRHMHPDLRDDLLARWAAEAGPEIGSKGDILQFRSSKRGETAAVFNHLARGLTALAHQPGGVTFAGMHWCTDHQQCRAADQAVAARPSLLNANPDEPEPDQPTYGGRPLDTITPAREYL</sequence>
<protein>
    <submittedName>
        <fullName evidence="2">Uncharacterized protein</fullName>
    </submittedName>
</protein>
<accession>A0ABY7ZYW2</accession>
<keyword evidence="3" id="KW-1185">Reference proteome</keyword>
<evidence type="ECO:0000313" key="3">
    <source>
        <dbReference type="Proteomes" id="UP001219605"/>
    </source>
</evidence>
<dbReference type="EMBL" id="CP118615">
    <property type="protein sequence ID" value="WDZ87203.1"/>
    <property type="molecule type" value="Genomic_DNA"/>
</dbReference>
<dbReference type="Proteomes" id="UP001219605">
    <property type="component" value="Chromosome"/>
</dbReference>
<name>A0ABY7ZYW2_9ACTN</name>
<evidence type="ECO:0000256" key="1">
    <source>
        <dbReference type="SAM" id="MobiDB-lite"/>
    </source>
</evidence>
<organism evidence="2 3">
    <name type="scientific">Micromonospora cathayae</name>
    <dbReference type="NCBI Taxonomy" id="3028804"/>
    <lineage>
        <taxon>Bacteria</taxon>
        <taxon>Bacillati</taxon>
        <taxon>Actinomycetota</taxon>
        <taxon>Actinomycetes</taxon>
        <taxon>Micromonosporales</taxon>
        <taxon>Micromonosporaceae</taxon>
        <taxon>Micromonospora</taxon>
    </lineage>
</organism>
<feature type="region of interest" description="Disordered" evidence="1">
    <location>
        <begin position="116"/>
        <end position="146"/>
    </location>
</feature>